<gene>
    <name evidence="2" type="ORF">SK854_18240</name>
</gene>
<feature type="transmembrane region" description="Helical" evidence="1">
    <location>
        <begin position="160"/>
        <end position="178"/>
    </location>
</feature>
<feature type="transmembrane region" description="Helical" evidence="1">
    <location>
        <begin position="85"/>
        <end position="107"/>
    </location>
</feature>
<reference evidence="2 3" key="1">
    <citation type="submission" date="2023-11" db="EMBL/GenBank/DDBJ databases">
        <title>Lentzea sokolovensis, sp. nov., Lentzea kristufkii, sp. nov., and Lentzea miocenensis, sp. nov., rare actinobacteria from Sokolov Coal Basin, Miocene lacustrine sediment, Czech Republic.</title>
        <authorList>
            <person name="Lara A."/>
            <person name="Kotroba L."/>
            <person name="Nouioui I."/>
            <person name="Neumann-Schaal M."/>
            <person name="Mast Y."/>
            <person name="Chronakova A."/>
        </authorList>
    </citation>
    <scope>NUCLEOTIDE SEQUENCE [LARGE SCALE GENOMIC DNA]</scope>
    <source>
        <strain evidence="2 3">BCCO 10_0061</strain>
    </source>
</reference>
<proteinExistence type="predicted"/>
<dbReference type="RefSeq" id="WP_319976300.1">
    <property type="nucleotide sequence ID" value="NZ_JAXAVU010000009.1"/>
</dbReference>
<feature type="transmembrane region" description="Helical" evidence="1">
    <location>
        <begin position="208"/>
        <end position="225"/>
    </location>
</feature>
<sequence>MTVTAPQRTTIVPAVTLLQAGAGLLAVYAYLIGQHFDLAVIRAVLNRPLGLGEDFGPLALLVLLATTGYTATFDRSPLVSRLQRTYLPAGIAVGLAAALVTFGVPIWTSPDTAGTSLLDFAGNLSLVSQLVTNAPLLVPLAWVVLLQLVGVATAELTRRFGVVVPIAQIIVVTVVVAVAPTSRAALVLVFYPLVIFGQVIALHSRGVIPTWIASGIAMLCAIPVLGLNNTNEQFAQWWYPVASLIAALLVAVAVVVSGETARRLAGHAAVRWLADHAIWLVVLAGVIGYPLLGGAP</sequence>
<feature type="transmembrane region" description="Helical" evidence="1">
    <location>
        <begin position="55"/>
        <end position="73"/>
    </location>
</feature>
<dbReference type="Proteomes" id="UP001285352">
    <property type="component" value="Unassembled WGS sequence"/>
</dbReference>
<name>A0ABU4UYM0_9PSEU</name>
<keyword evidence="1" id="KW-0812">Transmembrane</keyword>
<evidence type="ECO:0000313" key="3">
    <source>
        <dbReference type="Proteomes" id="UP001285352"/>
    </source>
</evidence>
<reference evidence="2 3" key="2">
    <citation type="submission" date="2023-11" db="EMBL/GenBank/DDBJ databases">
        <authorList>
            <person name="Lara A.C."/>
            <person name="Chronakova A."/>
        </authorList>
    </citation>
    <scope>NUCLEOTIDE SEQUENCE [LARGE SCALE GENOMIC DNA]</scope>
    <source>
        <strain evidence="2 3">BCCO 10_0061</strain>
    </source>
</reference>
<feature type="transmembrane region" description="Helical" evidence="1">
    <location>
        <begin position="184"/>
        <end position="201"/>
    </location>
</feature>
<comment type="caution">
    <text evidence="2">The sequence shown here is derived from an EMBL/GenBank/DDBJ whole genome shotgun (WGS) entry which is preliminary data.</text>
</comment>
<dbReference type="EMBL" id="JAXAVU010000009">
    <property type="protein sequence ID" value="MDX8144064.1"/>
    <property type="molecule type" value="Genomic_DNA"/>
</dbReference>
<organism evidence="2 3">
    <name type="scientific">Lentzea sokolovensis</name>
    <dbReference type="NCBI Taxonomy" id="3095429"/>
    <lineage>
        <taxon>Bacteria</taxon>
        <taxon>Bacillati</taxon>
        <taxon>Actinomycetota</taxon>
        <taxon>Actinomycetes</taxon>
        <taxon>Pseudonocardiales</taxon>
        <taxon>Pseudonocardiaceae</taxon>
        <taxon>Lentzea</taxon>
    </lineage>
</organism>
<accession>A0ABU4UYM0</accession>
<feature type="transmembrane region" description="Helical" evidence="1">
    <location>
        <begin position="237"/>
        <end position="257"/>
    </location>
</feature>
<keyword evidence="1" id="KW-1133">Transmembrane helix</keyword>
<evidence type="ECO:0000313" key="2">
    <source>
        <dbReference type="EMBL" id="MDX8144064.1"/>
    </source>
</evidence>
<protein>
    <submittedName>
        <fullName evidence="2">Uncharacterized protein</fullName>
    </submittedName>
</protein>
<feature type="transmembrane region" description="Helical" evidence="1">
    <location>
        <begin position="127"/>
        <end position="148"/>
    </location>
</feature>
<feature type="transmembrane region" description="Helical" evidence="1">
    <location>
        <begin position="269"/>
        <end position="292"/>
    </location>
</feature>
<keyword evidence="1" id="KW-0472">Membrane</keyword>
<feature type="transmembrane region" description="Helical" evidence="1">
    <location>
        <begin position="12"/>
        <end position="32"/>
    </location>
</feature>
<keyword evidence="3" id="KW-1185">Reference proteome</keyword>
<evidence type="ECO:0000256" key="1">
    <source>
        <dbReference type="SAM" id="Phobius"/>
    </source>
</evidence>